<dbReference type="PROSITE" id="PS51257">
    <property type="entry name" value="PROKAR_LIPOPROTEIN"/>
    <property type="match status" value="1"/>
</dbReference>
<feature type="domain" description="Sulfatase N-terminal" evidence="5">
    <location>
        <begin position="26"/>
        <end position="377"/>
    </location>
</feature>
<dbReference type="Proteomes" id="UP000886844">
    <property type="component" value="Unassembled WGS sequence"/>
</dbReference>
<reference evidence="6" key="2">
    <citation type="submission" date="2021-04" db="EMBL/GenBank/DDBJ databases">
        <authorList>
            <person name="Gilroy R."/>
        </authorList>
    </citation>
    <scope>NUCLEOTIDE SEQUENCE</scope>
    <source>
        <strain evidence="6">5134</strain>
    </source>
</reference>
<dbReference type="SUPFAM" id="SSF53649">
    <property type="entry name" value="Alkaline phosphatase-like"/>
    <property type="match status" value="1"/>
</dbReference>
<dbReference type="InterPro" id="IPR050738">
    <property type="entry name" value="Sulfatase"/>
</dbReference>
<dbReference type="CDD" id="cd16034">
    <property type="entry name" value="sulfatase_like"/>
    <property type="match status" value="1"/>
</dbReference>
<accession>A0A9D2CBF9</accession>
<proteinExistence type="inferred from homology"/>
<comment type="similarity">
    <text evidence="1">Belongs to the sulfatase family.</text>
</comment>
<organism evidence="6 7">
    <name type="scientific">Candidatus Alistipes intestinigallinarum</name>
    <dbReference type="NCBI Taxonomy" id="2838440"/>
    <lineage>
        <taxon>Bacteria</taxon>
        <taxon>Pseudomonadati</taxon>
        <taxon>Bacteroidota</taxon>
        <taxon>Bacteroidia</taxon>
        <taxon>Bacteroidales</taxon>
        <taxon>Rikenellaceae</taxon>
        <taxon>Alistipes</taxon>
    </lineage>
</organism>
<evidence type="ECO:0000313" key="7">
    <source>
        <dbReference type="Proteomes" id="UP000886844"/>
    </source>
</evidence>
<evidence type="ECO:0000256" key="3">
    <source>
        <dbReference type="PIRSR" id="PIRSR600917-52"/>
    </source>
</evidence>
<dbReference type="PANTHER" id="PTHR42693">
    <property type="entry name" value="ARYLSULFATASE FAMILY MEMBER"/>
    <property type="match status" value="1"/>
</dbReference>
<feature type="modified residue" description="3-oxoalanine (Ser)" evidence="3">
    <location>
        <position position="85"/>
    </location>
</feature>
<dbReference type="PANTHER" id="PTHR42693:SF53">
    <property type="entry name" value="ENDO-4-O-SULFATASE"/>
    <property type="match status" value="1"/>
</dbReference>
<keyword evidence="4" id="KW-0732">Signal</keyword>
<evidence type="ECO:0000256" key="2">
    <source>
        <dbReference type="ARBA" id="ARBA00022801"/>
    </source>
</evidence>
<dbReference type="InterPro" id="IPR017850">
    <property type="entry name" value="Alkaline_phosphatase_core_sf"/>
</dbReference>
<dbReference type="Gene3D" id="3.40.720.10">
    <property type="entry name" value="Alkaline Phosphatase, subunit A"/>
    <property type="match status" value="1"/>
</dbReference>
<dbReference type="InterPro" id="IPR000917">
    <property type="entry name" value="Sulfatase_N"/>
</dbReference>
<dbReference type="AlphaFoldDB" id="A0A9D2CBF9"/>
<gene>
    <name evidence="6" type="ORF">H9828_02780</name>
</gene>
<feature type="signal peptide" evidence="4">
    <location>
        <begin position="1"/>
        <end position="22"/>
    </location>
</feature>
<reference evidence="6" key="1">
    <citation type="journal article" date="2021" name="PeerJ">
        <title>Extensive microbial diversity within the chicken gut microbiome revealed by metagenomics and culture.</title>
        <authorList>
            <person name="Gilroy R."/>
            <person name="Ravi A."/>
            <person name="Getino M."/>
            <person name="Pursley I."/>
            <person name="Horton D.L."/>
            <person name="Alikhan N.F."/>
            <person name="Baker D."/>
            <person name="Gharbi K."/>
            <person name="Hall N."/>
            <person name="Watson M."/>
            <person name="Adriaenssens E.M."/>
            <person name="Foster-Nyarko E."/>
            <person name="Jarju S."/>
            <person name="Secka A."/>
            <person name="Antonio M."/>
            <person name="Oren A."/>
            <person name="Chaudhuri R.R."/>
            <person name="La Ragione R."/>
            <person name="Hildebrand F."/>
            <person name="Pallen M.J."/>
        </authorList>
    </citation>
    <scope>NUCLEOTIDE SEQUENCE</scope>
    <source>
        <strain evidence="6">5134</strain>
    </source>
</reference>
<evidence type="ECO:0000259" key="5">
    <source>
        <dbReference type="Pfam" id="PF00884"/>
    </source>
</evidence>
<dbReference type="Gene3D" id="3.30.1120.10">
    <property type="match status" value="1"/>
</dbReference>
<comment type="PTM">
    <text evidence="3">The conversion to 3-oxoalanine (also known as C-formylglycine, FGly), of a serine or cysteine residue in prokaryotes and of a cysteine residue in eukaryotes, is critical for catalytic activity.</text>
</comment>
<evidence type="ECO:0000313" key="6">
    <source>
        <dbReference type="EMBL" id="HIY68327.1"/>
    </source>
</evidence>
<dbReference type="EMBL" id="DXDA01000023">
    <property type="protein sequence ID" value="HIY68327.1"/>
    <property type="molecule type" value="Genomic_DNA"/>
</dbReference>
<protein>
    <submittedName>
        <fullName evidence="6">Sulfatase</fullName>
    </submittedName>
</protein>
<sequence length="514" mass="58317">MWKTRNMIPFAGLALTACGASVAEHPNVIYVFPDQYRNSSLGFWSDPEFAGQVAWQGDPVETPNLDRFAREAVVLSEAVSNFPVSSPHRGMLLSGMYPERNGVVLNCMSERPESSLREDAECIGDVFSAAGYDCAYIGKLHVDFPTKNNPQRPGTYVSDMVPEWDAYTPPERRHGFNYWYSYGTYDVHKHPHYWDTEGRRHDVDEWSPQHEISKAIEYIENRDAQRDSRKPFFMMVGINPPHSPYASTDDCDLEGYELYKVKSLTELLVRGNADTTMAKAAAARYYFANVSGIDREFGRLMKVLDEMGLADNTIVVFASDHGETMTSHSVKDPKNSIWRESLNIPFLVRYPGRLAHRVDDLLLSTPDIMPTLLGLAGLGERIPASVEGRDFSAVLRQDAVQPERPRAALYMRNLDGERDAEGLVRGFFPEARGLKTATHTMELCIDRDGALKRVLLYDDVQDPYQLQNLVPEEHPELFASLCRELAVLLRESDDVWFRERVLSELIPYDTENQS</sequence>
<evidence type="ECO:0000256" key="1">
    <source>
        <dbReference type="ARBA" id="ARBA00008779"/>
    </source>
</evidence>
<keyword evidence="2" id="KW-0378">Hydrolase</keyword>
<comment type="caution">
    <text evidence="6">The sequence shown here is derived from an EMBL/GenBank/DDBJ whole genome shotgun (WGS) entry which is preliminary data.</text>
</comment>
<name>A0A9D2CBF9_9BACT</name>
<evidence type="ECO:0000256" key="4">
    <source>
        <dbReference type="SAM" id="SignalP"/>
    </source>
</evidence>
<dbReference type="GO" id="GO:0004065">
    <property type="term" value="F:arylsulfatase activity"/>
    <property type="evidence" value="ECO:0007669"/>
    <property type="project" value="TreeGrafter"/>
</dbReference>
<dbReference type="Pfam" id="PF00884">
    <property type="entry name" value="Sulfatase"/>
    <property type="match status" value="1"/>
</dbReference>
<feature type="chain" id="PRO_5039110044" evidence="4">
    <location>
        <begin position="23"/>
        <end position="514"/>
    </location>
</feature>